<gene>
    <name evidence="2" type="ORF">A2818_00135</name>
</gene>
<dbReference type="EMBL" id="MFTN01000010">
    <property type="protein sequence ID" value="OGI63221.1"/>
    <property type="molecule type" value="Genomic_DNA"/>
</dbReference>
<dbReference type="PANTHER" id="PTHR30121">
    <property type="entry name" value="UNCHARACTERIZED PROTEIN YJGR-RELATED"/>
    <property type="match status" value="1"/>
</dbReference>
<protein>
    <submittedName>
        <fullName evidence="2">Conjugal transfer protein TraC</fullName>
    </submittedName>
</protein>
<feature type="domain" description="TraG P-loop" evidence="1">
    <location>
        <begin position="239"/>
        <end position="541"/>
    </location>
</feature>
<sequence>MDASILPILPEQIYEKASLELQDVIAPSALKIESKSINLGDKIARTFFIISYPRFLADNWFSPIINLDKIFDISIFIHPIDTSLILRQFQKKVAEVQSQIAVRQAKGMVRDPMLDTAYQDLEGLRDNLIQAQEKMFDVGIYITIYADNELDLFKIESEIKSILESKIIYIKPALFQQEEGFKSVIPINSDLLNIHQKLNSEPLSSVFPFISFDLTSDKGILYGINRHNSSLIIFDRFSLENYNSVTFAKAGSGKSYATKLEILRSLMFEIDVIVIDPEREYEFLSEAVGGRYFNISLSSDHHMNPFDLPIPREDETAEDVLRSNIINLVGLFRLMLGGLTPEEDSMVDRAISETYAIKDITPESDFSNIEPPLLSDFEMVLGGMDGSDSLVARLAKYTKGSWATFLNRPSNVDINKKFVVFSVRDMEDELKPVAMYIIMHYIWNSIRKNLKKRLLVVDEAWWMMKSEDTASFLYSIAKRGRKYYLGLATITQDAADFLNSPYGVPIITNSSIQLLLKQSPTTIDILQKTFNLTDEEKYLLLESGVGEGIFFAGLKHVAIKIIASYTEDQIITSDPSQILSNRQAKEEHEAIEIAGKQ</sequence>
<dbReference type="AlphaFoldDB" id="A0A1F6V0D2"/>
<dbReference type="Gene3D" id="1.10.8.730">
    <property type="match status" value="1"/>
</dbReference>
<evidence type="ECO:0000313" key="3">
    <source>
        <dbReference type="Proteomes" id="UP000177602"/>
    </source>
</evidence>
<dbReference type="SUPFAM" id="SSF52540">
    <property type="entry name" value="P-loop containing nucleoside triphosphate hydrolases"/>
    <property type="match status" value="1"/>
</dbReference>
<dbReference type="InterPro" id="IPR043964">
    <property type="entry name" value="P-loop_TraG"/>
</dbReference>
<dbReference type="Proteomes" id="UP000177602">
    <property type="component" value="Unassembled WGS sequence"/>
</dbReference>
<reference evidence="2 3" key="1">
    <citation type="journal article" date="2016" name="Nat. Commun.">
        <title>Thousands of microbial genomes shed light on interconnected biogeochemical processes in an aquifer system.</title>
        <authorList>
            <person name="Anantharaman K."/>
            <person name="Brown C.T."/>
            <person name="Hug L.A."/>
            <person name="Sharon I."/>
            <person name="Castelle C.J."/>
            <person name="Probst A.J."/>
            <person name="Thomas B.C."/>
            <person name="Singh A."/>
            <person name="Wilkins M.J."/>
            <person name="Karaoz U."/>
            <person name="Brodie E.L."/>
            <person name="Williams K.H."/>
            <person name="Hubbard S.S."/>
            <person name="Banfield J.F."/>
        </authorList>
    </citation>
    <scope>NUCLEOTIDE SEQUENCE [LARGE SCALE GENOMIC DNA]</scope>
</reference>
<dbReference type="PANTHER" id="PTHR30121:SF6">
    <property type="entry name" value="SLR6007 PROTEIN"/>
    <property type="match status" value="1"/>
</dbReference>
<organism evidence="2 3">
    <name type="scientific">Candidatus Nomurabacteria bacterium RIFCSPHIGHO2_01_FULL_40_12</name>
    <dbReference type="NCBI Taxonomy" id="1801737"/>
    <lineage>
        <taxon>Bacteria</taxon>
        <taxon>Candidatus Nomuraibacteriota</taxon>
    </lineage>
</organism>
<dbReference type="InterPro" id="IPR027417">
    <property type="entry name" value="P-loop_NTPase"/>
</dbReference>
<comment type="caution">
    <text evidence="2">The sequence shown here is derived from an EMBL/GenBank/DDBJ whole genome shotgun (WGS) entry which is preliminary data.</text>
</comment>
<dbReference type="Pfam" id="PF19044">
    <property type="entry name" value="P-loop_TraG"/>
    <property type="match status" value="1"/>
</dbReference>
<dbReference type="Gene3D" id="3.40.50.300">
    <property type="entry name" value="P-loop containing nucleotide triphosphate hydrolases"/>
    <property type="match status" value="1"/>
</dbReference>
<dbReference type="NCBIfam" id="NF045971">
    <property type="entry name" value="conju_CD1110"/>
    <property type="match status" value="1"/>
</dbReference>
<name>A0A1F6V0D2_9BACT</name>
<evidence type="ECO:0000259" key="1">
    <source>
        <dbReference type="Pfam" id="PF19044"/>
    </source>
</evidence>
<dbReference type="InterPro" id="IPR051162">
    <property type="entry name" value="T4SS_component"/>
</dbReference>
<proteinExistence type="predicted"/>
<evidence type="ECO:0000313" key="2">
    <source>
        <dbReference type="EMBL" id="OGI63221.1"/>
    </source>
</evidence>
<accession>A0A1F6V0D2</accession>
<dbReference type="STRING" id="1801737.A2818_00135"/>